<dbReference type="InterPro" id="IPR012337">
    <property type="entry name" value="RNaseH-like_sf"/>
</dbReference>
<feature type="region of interest" description="Disordered" evidence="8">
    <location>
        <begin position="385"/>
        <end position="408"/>
    </location>
</feature>
<dbReference type="InterPro" id="IPR047021">
    <property type="entry name" value="REXO1/3/4-like"/>
</dbReference>
<feature type="region of interest" description="Disordered" evidence="8">
    <location>
        <begin position="125"/>
        <end position="150"/>
    </location>
</feature>
<gene>
    <name evidence="10" type="ORF">ASIM_LOCUS60</name>
</gene>
<dbReference type="InterPro" id="IPR031736">
    <property type="entry name" value="REXO1-like_dom"/>
</dbReference>
<keyword evidence="7" id="KW-0175">Coiled coil</keyword>
<dbReference type="SUPFAM" id="SSF53098">
    <property type="entry name" value="Ribonuclease H-like"/>
    <property type="match status" value="1"/>
</dbReference>
<keyword evidence="11" id="KW-1185">Reference proteome</keyword>
<dbReference type="GO" id="GO:0010629">
    <property type="term" value="P:negative regulation of gene expression"/>
    <property type="evidence" value="ECO:0007669"/>
    <property type="project" value="UniProtKB-ARBA"/>
</dbReference>
<keyword evidence="5" id="KW-0269">Exonuclease</keyword>
<dbReference type="GO" id="GO:0005634">
    <property type="term" value="C:nucleus"/>
    <property type="evidence" value="ECO:0007669"/>
    <property type="project" value="UniProtKB-SubCell"/>
</dbReference>
<feature type="coiled-coil region" evidence="7">
    <location>
        <begin position="866"/>
        <end position="893"/>
    </location>
</feature>
<protein>
    <recommendedName>
        <fullName evidence="9">Exonuclease domain-containing protein</fullName>
    </recommendedName>
</protein>
<sequence length="974" mass="110653">MPDYIGNVIQMIGRSALFTDLMCPDDEACWRPHCHFWHSKDEMVQESSNNMALQAQPFVGYMGYVDKNDDLKQHNSSMSNDNNQKTSAHQPDQSNHQQQRKRNTSPLAEITKPKKLIELSVDEILDPKNERPDSQNNDTSKQKSVTKDEHSLEKALNIGEILQKGVNLNDHAKSVADIDTRIQELQRQLEEEKRIRERVVDEIKAKVKHEYVPTTKKDEHHAAPSSSSQHVQHQNHRSSVSKSKSYSGGYTPTPLAVLKAEKANAKEKRQENERTKDINEDREKLENGRSKDRERAKEKEARKKMRLDEKRSLKQRKVVCPDSLLGTSSKKPSCSKLKSTENLSIDDLFDGNESDDEVCFVYLFVTVLFDSGHIMFVPPPKKLMRTAQGESRRVSTDSISTSTEQRVSDTAKRRIVESSIRQATSEMRISAPKTKVRNVSQQLNDRYERLQKEKEAIMKKLEKSTKETKGSEETKEDIYDYRAGSSAATVEKGEKRVAHTVNVSYENGHSKIKKSAATLKLMPLDPYAPSKVPYAIRTKYLTLFHTECTKFCASQDDAIRMAQQEEKSLKDRAITKGGYATAAVHVLKRLREMIPSCSNSAPTSSGVKSVSHEAMLHGRHGDTITIGARRCMPSGSKILSETWVLFEGVREHYVDHLRTFSWVFIGVVVYCSEFYAALKTKYVLTKEQLELNGYPVWEDEARTQVKIVTSERDNKKKLFADENDLKRVCCRCGAEFRLTPKGEYVVKEQCVHHWARAFKTKVKGTWESRYACCSSDLTVKGCCIADYHVTDTALKSDLSTFRETPPSSGKDDKRSSKVFALDCEMVYTPYGLSLARISVVDMKDELVLDVLVRQKHKIVDCNTRFSGLTEDQIQDAECDLQKAQDRLFELVNSESILIGHSLESDLKAMRIVHNNVVDTSIVYPHRLGLPFKRALKTIAAEVLQLIIQEDVSGHDSKEDSSACMRLMLNKVKHD</sequence>
<feature type="coiled-coil region" evidence="7">
    <location>
        <begin position="433"/>
        <end position="467"/>
    </location>
</feature>
<accession>A0A3P6NP74</accession>
<feature type="region of interest" description="Disordered" evidence="8">
    <location>
        <begin position="67"/>
        <end position="113"/>
    </location>
</feature>
<feature type="region of interest" description="Disordered" evidence="8">
    <location>
        <begin position="210"/>
        <end position="310"/>
    </location>
</feature>
<name>A0A3P6NP74_ANISI</name>
<feature type="compositionally biased region" description="Basic and acidic residues" evidence="8">
    <location>
        <begin position="210"/>
        <end position="222"/>
    </location>
</feature>
<dbReference type="PANTHER" id="PTHR12801:SF115">
    <property type="entry name" value="FI18136P1-RELATED"/>
    <property type="match status" value="1"/>
</dbReference>
<feature type="coiled-coil region" evidence="7">
    <location>
        <begin position="168"/>
        <end position="202"/>
    </location>
</feature>
<proteinExistence type="inferred from homology"/>
<dbReference type="PANTHER" id="PTHR12801">
    <property type="entry name" value="RNA EXONUCLEASE REXO1 / RECO3 FAMILY MEMBER-RELATED"/>
    <property type="match status" value="1"/>
</dbReference>
<reference evidence="10 11" key="1">
    <citation type="submission" date="2018-11" db="EMBL/GenBank/DDBJ databases">
        <authorList>
            <consortium name="Pathogen Informatics"/>
        </authorList>
    </citation>
    <scope>NUCLEOTIDE SEQUENCE [LARGE SCALE GENOMIC DNA]</scope>
</reference>
<keyword evidence="6" id="KW-0539">Nucleus</keyword>
<dbReference type="GO" id="GO:0004527">
    <property type="term" value="F:exonuclease activity"/>
    <property type="evidence" value="ECO:0007669"/>
    <property type="project" value="UniProtKB-KW"/>
</dbReference>
<feature type="compositionally biased region" description="Polar residues" evidence="8">
    <location>
        <begin position="134"/>
        <end position="143"/>
    </location>
</feature>
<dbReference type="InterPro" id="IPR013520">
    <property type="entry name" value="Ribonucl_H"/>
</dbReference>
<feature type="compositionally biased region" description="Basic and acidic residues" evidence="8">
    <location>
        <begin position="259"/>
        <end position="310"/>
    </location>
</feature>
<feature type="compositionally biased region" description="Low complexity" evidence="8">
    <location>
        <begin position="225"/>
        <end position="250"/>
    </location>
</feature>
<evidence type="ECO:0000256" key="1">
    <source>
        <dbReference type="ARBA" id="ARBA00004123"/>
    </source>
</evidence>
<evidence type="ECO:0000256" key="6">
    <source>
        <dbReference type="ARBA" id="ARBA00023242"/>
    </source>
</evidence>
<comment type="similarity">
    <text evidence="2">Belongs to the REXO1/REXO3 family.</text>
</comment>
<dbReference type="GO" id="GO:0003676">
    <property type="term" value="F:nucleic acid binding"/>
    <property type="evidence" value="ECO:0007669"/>
    <property type="project" value="InterPro"/>
</dbReference>
<dbReference type="Proteomes" id="UP000267096">
    <property type="component" value="Unassembled WGS sequence"/>
</dbReference>
<evidence type="ECO:0000256" key="8">
    <source>
        <dbReference type="SAM" id="MobiDB-lite"/>
    </source>
</evidence>
<evidence type="ECO:0000256" key="2">
    <source>
        <dbReference type="ARBA" id="ARBA00006357"/>
    </source>
</evidence>
<comment type="subcellular location">
    <subcellularLocation>
        <location evidence="1">Nucleus</location>
    </subcellularLocation>
</comment>
<dbReference type="OrthoDB" id="206335at2759"/>
<feature type="compositionally biased region" description="Polar residues" evidence="8">
    <location>
        <begin position="396"/>
        <end position="405"/>
    </location>
</feature>
<dbReference type="SMART" id="SM00479">
    <property type="entry name" value="EXOIII"/>
    <property type="match status" value="1"/>
</dbReference>
<organism evidence="10 11">
    <name type="scientific">Anisakis simplex</name>
    <name type="common">Herring worm</name>
    <dbReference type="NCBI Taxonomy" id="6269"/>
    <lineage>
        <taxon>Eukaryota</taxon>
        <taxon>Metazoa</taxon>
        <taxon>Ecdysozoa</taxon>
        <taxon>Nematoda</taxon>
        <taxon>Chromadorea</taxon>
        <taxon>Rhabditida</taxon>
        <taxon>Spirurina</taxon>
        <taxon>Ascaridomorpha</taxon>
        <taxon>Ascaridoidea</taxon>
        <taxon>Anisakidae</taxon>
        <taxon>Anisakis</taxon>
        <taxon>Anisakis simplex complex</taxon>
    </lineage>
</organism>
<feature type="domain" description="Exonuclease" evidence="9">
    <location>
        <begin position="817"/>
        <end position="974"/>
    </location>
</feature>
<evidence type="ECO:0000256" key="4">
    <source>
        <dbReference type="ARBA" id="ARBA00022801"/>
    </source>
</evidence>
<dbReference type="InterPro" id="IPR036397">
    <property type="entry name" value="RNaseH_sf"/>
</dbReference>
<feature type="compositionally biased region" description="Polar residues" evidence="8">
    <location>
        <begin position="74"/>
        <end position="97"/>
    </location>
</feature>
<dbReference type="AlphaFoldDB" id="A0A3P6NP74"/>
<evidence type="ECO:0000256" key="5">
    <source>
        <dbReference type="ARBA" id="ARBA00022839"/>
    </source>
</evidence>
<dbReference type="FunFam" id="3.30.420.10:FF:000031">
    <property type="entry name" value="RNA exonuclease 1"/>
    <property type="match status" value="1"/>
</dbReference>
<dbReference type="InterPro" id="IPR034922">
    <property type="entry name" value="REX1-like_exo"/>
</dbReference>
<dbReference type="CDD" id="cd06145">
    <property type="entry name" value="REX1_like"/>
    <property type="match status" value="1"/>
</dbReference>
<keyword evidence="4" id="KW-0378">Hydrolase</keyword>
<evidence type="ECO:0000259" key="9">
    <source>
        <dbReference type="SMART" id="SM00479"/>
    </source>
</evidence>
<dbReference type="Gene3D" id="3.30.420.10">
    <property type="entry name" value="Ribonuclease H-like superfamily/Ribonuclease H"/>
    <property type="match status" value="1"/>
</dbReference>
<dbReference type="EMBL" id="UYRR01000013">
    <property type="protein sequence ID" value="VDK17326.1"/>
    <property type="molecule type" value="Genomic_DNA"/>
</dbReference>
<dbReference type="Pfam" id="PF15870">
    <property type="entry name" value="EloA-BP1"/>
    <property type="match status" value="1"/>
</dbReference>
<keyword evidence="3" id="KW-0540">Nuclease</keyword>
<evidence type="ECO:0000313" key="10">
    <source>
        <dbReference type="EMBL" id="VDK17326.1"/>
    </source>
</evidence>
<evidence type="ECO:0000256" key="3">
    <source>
        <dbReference type="ARBA" id="ARBA00022722"/>
    </source>
</evidence>
<evidence type="ECO:0000256" key="7">
    <source>
        <dbReference type="SAM" id="Coils"/>
    </source>
</evidence>
<evidence type="ECO:0000313" key="11">
    <source>
        <dbReference type="Proteomes" id="UP000267096"/>
    </source>
</evidence>